<comment type="caution">
    <text evidence="2">The sequence shown here is derived from an EMBL/GenBank/DDBJ whole genome shotgun (WGS) entry which is preliminary data.</text>
</comment>
<sequence>NVPPPHPTMQKMIDGQKMGENHKTISGMTPNKKTTKEKVQKTREVIITGIQNGMIDLRIRMMMIRIRIGMLIRVHLHSQQDMAKTGQDQEADMLIQRVNPTIQTTDHKQDLPHLSSHKYQDPQYNRGRVKLDNNSGIKCNQLLLQDKARITETHNPVITISITEGIKELELTIRVLEISMGLVDIQILVSTTMNNQTPDPIPGHQNLRTPDPTLSRSFLQDSNPHHQIHHSSNHTNRTRIKEVEDGNLLLPILLLLSNRM</sequence>
<dbReference type="AlphaFoldDB" id="A0A5J4TA59"/>
<organism evidence="2 3">
    <name type="scientific">Streblomastix strix</name>
    <dbReference type="NCBI Taxonomy" id="222440"/>
    <lineage>
        <taxon>Eukaryota</taxon>
        <taxon>Metamonada</taxon>
        <taxon>Preaxostyla</taxon>
        <taxon>Oxymonadida</taxon>
        <taxon>Streblomastigidae</taxon>
        <taxon>Streblomastix</taxon>
    </lineage>
</organism>
<dbReference type="EMBL" id="SNRW01036064">
    <property type="protein sequence ID" value="KAA6354581.1"/>
    <property type="molecule type" value="Genomic_DNA"/>
</dbReference>
<reference evidence="2 3" key="1">
    <citation type="submission" date="2019-03" db="EMBL/GenBank/DDBJ databases">
        <title>Single cell metagenomics reveals metabolic interactions within the superorganism composed of flagellate Streblomastix strix and complex community of Bacteroidetes bacteria on its surface.</title>
        <authorList>
            <person name="Treitli S.C."/>
            <person name="Kolisko M."/>
            <person name="Husnik F."/>
            <person name="Keeling P."/>
            <person name="Hampl V."/>
        </authorList>
    </citation>
    <scope>NUCLEOTIDE SEQUENCE [LARGE SCALE GENOMIC DNA]</scope>
    <source>
        <strain evidence="2">ST1C</strain>
    </source>
</reference>
<proteinExistence type="predicted"/>
<name>A0A5J4TA59_9EUKA</name>
<feature type="region of interest" description="Disordered" evidence="1">
    <location>
        <begin position="112"/>
        <end position="131"/>
    </location>
</feature>
<dbReference type="Proteomes" id="UP000324800">
    <property type="component" value="Unassembled WGS sequence"/>
</dbReference>
<feature type="non-terminal residue" evidence="2">
    <location>
        <position position="1"/>
    </location>
</feature>
<evidence type="ECO:0000313" key="2">
    <source>
        <dbReference type="EMBL" id="KAA6354581.1"/>
    </source>
</evidence>
<evidence type="ECO:0000313" key="3">
    <source>
        <dbReference type="Proteomes" id="UP000324800"/>
    </source>
</evidence>
<accession>A0A5J4TA59</accession>
<protein>
    <submittedName>
        <fullName evidence="2">Uncharacterized protein</fullName>
    </submittedName>
</protein>
<evidence type="ECO:0000256" key="1">
    <source>
        <dbReference type="SAM" id="MobiDB-lite"/>
    </source>
</evidence>
<gene>
    <name evidence="2" type="ORF">EZS28_049892</name>
</gene>